<protein>
    <submittedName>
        <fullName evidence="1">Uncharacterized protein</fullName>
    </submittedName>
</protein>
<sequence length="82" mass="8858">MKESESLKLIVLYNLYGCSITPLHTSSYSSGSAYGEARHCKASSRIFSRAKLVTAVGSSRGSKAEMATPSVNFFIACNCKTR</sequence>
<organism evidence="1 2">
    <name type="scientific">Hibiscus sabdariffa</name>
    <name type="common">roselle</name>
    <dbReference type="NCBI Taxonomy" id="183260"/>
    <lineage>
        <taxon>Eukaryota</taxon>
        <taxon>Viridiplantae</taxon>
        <taxon>Streptophyta</taxon>
        <taxon>Embryophyta</taxon>
        <taxon>Tracheophyta</taxon>
        <taxon>Spermatophyta</taxon>
        <taxon>Magnoliopsida</taxon>
        <taxon>eudicotyledons</taxon>
        <taxon>Gunneridae</taxon>
        <taxon>Pentapetalae</taxon>
        <taxon>rosids</taxon>
        <taxon>malvids</taxon>
        <taxon>Malvales</taxon>
        <taxon>Malvaceae</taxon>
        <taxon>Malvoideae</taxon>
        <taxon>Hibiscus</taxon>
    </lineage>
</organism>
<reference evidence="1 2" key="1">
    <citation type="journal article" date="2024" name="G3 (Bethesda)">
        <title>Genome assembly of Hibiscus sabdariffa L. provides insights into metabolisms of medicinal natural products.</title>
        <authorList>
            <person name="Kim T."/>
        </authorList>
    </citation>
    <scope>NUCLEOTIDE SEQUENCE [LARGE SCALE GENOMIC DNA]</scope>
    <source>
        <strain evidence="1">TK-2024</strain>
        <tissue evidence="1">Old leaves</tissue>
    </source>
</reference>
<evidence type="ECO:0000313" key="1">
    <source>
        <dbReference type="EMBL" id="KAK8588030.1"/>
    </source>
</evidence>
<gene>
    <name evidence="1" type="ORF">V6N12_022489</name>
</gene>
<dbReference type="EMBL" id="JBBPBM010000004">
    <property type="protein sequence ID" value="KAK8588030.1"/>
    <property type="molecule type" value="Genomic_DNA"/>
</dbReference>
<evidence type="ECO:0000313" key="2">
    <source>
        <dbReference type="Proteomes" id="UP001472677"/>
    </source>
</evidence>
<proteinExistence type="predicted"/>
<accession>A0ABR2FUV4</accession>
<keyword evidence="2" id="KW-1185">Reference proteome</keyword>
<comment type="caution">
    <text evidence="1">The sequence shown here is derived from an EMBL/GenBank/DDBJ whole genome shotgun (WGS) entry which is preliminary data.</text>
</comment>
<dbReference type="Proteomes" id="UP001472677">
    <property type="component" value="Unassembled WGS sequence"/>
</dbReference>
<name>A0ABR2FUV4_9ROSI</name>